<gene>
    <name evidence="3" type="primary">pcaD</name>
    <name evidence="3" type="ORF">GCM10011496_18530</name>
</gene>
<dbReference type="PANTHER" id="PTHR43798">
    <property type="entry name" value="MONOACYLGLYCEROL LIPASE"/>
    <property type="match status" value="1"/>
</dbReference>
<accession>A0A916SGB4</accession>
<dbReference type="Pfam" id="PF00561">
    <property type="entry name" value="Abhydrolase_1"/>
    <property type="match status" value="1"/>
</dbReference>
<keyword evidence="1" id="KW-0378">Hydrolase</keyword>
<dbReference type="EMBL" id="BMIG01000005">
    <property type="protein sequence ID" value="GGA97747.1"/>
    <property type="molecule type" value="Genomic_DNA"/>
</dbReference>
<dbReference type="Proteomes" id="UP000620596">
    <property type="component" value="Unassembled WGS sequence"/>
</dbReference>
<proteinExistence type="predicted"/>
<reference evidence="3" key="1">
    <citation type="journal article" date="2014" name="Int. J. Syst. Evol. Microbiol.">
        <title>Complete genome sequence of Corynebacterium casei LMG S-19264T (=DSM 44701T), isolated from a smear-ripened cheese.</title>
        <authorList>
            <consortium name="US DOE Joint Genome Institute (JGI-PGF)"/>
            <person name="Walter F."/>
            <person name="Albersmeier A."/>
            <person name="Kalinowski J."/>
            <person name="Ruckert C."/>
        </authorList>
    </citation>
    <scope>NUCLEOTIDE SEQUENCE</scope>
    <source>
        <strain evidence="3">CGMCC 1.15322</strain>
    </source>
</reference>
<evidence type="ECO:0000313" key="3">
    <source>
        <dbReference type="EMBL" id="GGA97747.1"/>
    </source>
</evidence>
<comment type="caution">
    <text evidence="3">The sequence shown here is derived from an EMBL/GenBank/DDBJ whole genome shotgun (WGS) entry which is preliminary data.</text>
</comment>
<dbReference type="InterPro" id="IPR000073">
    <property type="entry name" value="AB_hydrolase_1"/>
</dbReference>
<dbReference type="SUPFAM" id="SSF53474">
    <property type="entry name" value="alpha/beta-Hydrolases"/>
    <property type="match status" value="1"/>
</dbReference>
<dbReference type="RefSeq" id="WP_188708095.1">
    <property type="nucleotide sequence ID" value="NZ_BMIG01000005.1"/>
</dbReference>
<feature type="domain" description="AB hydrolase-1" evidence="2">
    <location>
        <begin position="30"/>
        <end position="241"/>
    </location>
</feature>
<evidence type="ECO:0000256" key="1">
    <source>
        <dbReference type="ARBA" id="ARBA00022801"/>
    </source>
</evidence>
<keyword evidence="4" id="KW-1185">Reference proteome</keyword>
<dbReference type="PRINTS" id="PR00111">
    <property type="entry name" value="ABHYDROLASE"/>
</dbReference>
<evidence type="ECO:0000313" key="4">
    <source>
        <dbReference type="Proteomes" id="UP000620596"/>
    </source>
</evidence>
<sequence>MAESTYSIEGLQTGPWLTLSHPVGSDRTTWAAQVAVLARQYRVLSYDIRGHGHAPSQGSVCSVDDLAADVHRLWQQLGIERSHFVGLSLGGCVGLALAHRHPETVQSLVIANARLEMDTAATQMWLQRAATVEQHGMAPVVEPTLERWLTPAFKALQPTQVAAVRRSLAATSPEGFAACARALADMHQAHRLLDLKIPTLLLAGLSDLAVPRDLMQGYAASNARLQFVELSGPHIVHLENPDGFSRAVLDFLAPR</sequence>
<dbReference type="AlphaFoldDB" id="A0A916SGB4"/>
<protein>
    <submittedName>
        <fullName evidence="3">3-oxoadipate enol-lactonase</fullName>
    </submittedName>
</protein>
<reference evidence="3" key="2">
    <citation type="submission" date="2020-09" db="EMBL/GenBank/DDBJ databases">
        <authorList>
            <person name="Sun Q."/>
            <person name="Zhou Y."/>
        </authorList>
    </citation>
    <scope>NUCLEOTIDE SEQUENCE</scope>
    <source>
        <strain evidence="3">CGMCC 1.15322</strain>
    </source>
</reference>
<dbReference type="Gene3D" id="3.40.50.1820">
    <property type="entry name" value="alpha/beta hydrolase"/>
    <property type="match status" value="1"/>
</dbReference>
<dbReference type="GO" id="GO:0016020">
    <property type="term" value="C:membrane"/>
    <property type="evidence" value="ECO:0007669"/>
    <property type="project" value="TreeGrafter"/>
</dbReference>
<name>A0A916SGB4_9BURK</name>
<dbReference type="PANTHER" id="PTHR43798:SF31">
    <property type="entry name" value="AB HYDROLASE SUPERFAMILY PROTEIN YCLE"/>
    <property type="match status" value="1"/>
</dbReference>
<dbReference type="InterPro" id="IPR050266">
    <property type="entry name" value="AB_hydrolase_sf"/>
</dbReference>
<dbReference type="InterPro" id="IPR029058">
    <property type="entry name" value="AB_hydrolase_fold"/>
</dbReference>
<organism evidence="3 4">
    <name type="scientific">Polaromonas eurypsychrophila</name>
    <dbReference type="NCBI Taxonomy" id="1614635"/>
    <lineage>
        <taxon>Bacteria</taxon>
        <taxon>Pseudomonadati</taxon>
        <taxon>Pseudomonadota</taxon>
        <taxon>Betaproteobacteria</taxon>
        <taxon>Burkholderiales</taxon>
        <taxon>Comamonadaceae</taxon>
        <taxon>Polaromonas</taxon>
    </lineage>
</organism>
<evidence type="ECO:0000259" key="2">
    <source>
        <dbReference type="Pfam" id="PF00561"/>
    </source>
</evidence>
<dbReference type="GO" id="GO:0016787">
    <property type="term" value="F:hydrolase activity"/>
    <property type="evidence" value="ECO:0007669"/>
    <property type="project" value="UniProtKB-KW"/>
</dbReference>